<dbReference type="InterPro" id="IPR003137">
    <property type="entry name" value="PA_domain"/>
</dbReference>
<gene>
    <name evidence="15" type="ORF">CMV_014218</name>
</gene>
<evidence type="ECO:0000256" key="8">
    <source>
        <dbReference type="PIRSR" id="PIRSR615500-1"/>
    </source>
</evidence>
<keyword evidence="3" id="KW-0964">Secreted</keyword>
<dbReference type="Pfam" id="PF05922">
    <property type="entry name" value="Inhibitor_I9"/>
    <property type="match status" value="1"/>
</dbReference>
<dbReference type="Gene3D" id="3.30.70.80">
    <property type="entry name" value="Peptidase S8 propeptide/proteinase inhibitor I9"/>
    <property type="match status" value="1"/>
</dbReference>
<dbReference type="SUPFAM" id="SSF52743">
    <property type="entry name" value="Subtilisin-like"/>
    <property type="match status" value="1"/>
</dbReference>
<name>A0A8J4QYB0_9ROSI</name>
<dbReference type="InterPro" id="IPR023828">
    <property type="entry name" value="Peptidase_S8_Ser-AS"/>
</dbReference>
<evidence type="ECO:0000256" key="5">
    <source>
        <dbReference type="ARBA" id="ARBA00022729"/>
    </source>
</evidence>
<evidence type="ECO:0000259" key="11">
    <source>
        <dbReference type="Pfam" id="PF00082"/>
    </source>
</evidence>
<dbReference type="GO" id="GO:0009610">
    <property type="term" value="P:response to symbiotic fungus"/>
    <property type="evidence" value="ECO:0007669"/>
    <property type="project" value="UniProtKB-ARBA"/>
</dbReference>
<dbReference type="Gene3D" id="3.50.30.30">
    <property type="match status" value="1"/>
</dbReference>
<comment type="similarity">
    <text evidence="2 9">Belongs to the peptidase S8 family.</text>
</comment>
<dbReference type="InterPro" id="IPR000209">
    <property type="entry name" value="Peptidase_S8/S53_dom"/>
</dbReference>
<organism evidence="15 16">
    <name type="scientific">Castanea mollissima</name>
    <name type="common">Chinese chestnut</name>
    <dbReference type="NCBI Taxonomy" id="60419"/>
    <lineage>
        <taxon>Eukaryota</taxon>
        <taxon>Viridiplantae</taxon>
        <taxon>Streptophyta</taxon>
        <taxon>Embryophyta</taxon>
        <taxon>Tracheophyta</taxon>
        <taxon>Spermatophyta</taxon>
        <taxon>Magnoliopsida</taxon>
        <taxon>eudicotyledons</taxon>
        <taxon>Gunneridae</taxon>
        <taxon>Pentapetalae</taxon>
        <taxon>rosids</taxon>
        <taxon>fabids</taxon>
        <taxon>Fagales</taxon>
        <taxon>Fagaceae</taxon>
        <taxon>Castanea</taxon>
    </lineage>
</organism>
<evidence type="ECO:0000259" key="13">
    <source>
        <dbReference type="Pfam" id="PF05922"/>
    </source>
</evidence>
<dbReference type="AlphaFoldDB" id="A0A8J4QYB0"/>
<accession>A0A8J4QYB0</accession>
<keyword evidence="5" id="KW-0732">Signal</keyword>
<evidence type="ECO:0000256" key="6">
    <source>
        <dbReference type="ARBA" id="ARBA00022801"/>
    </source>
</evidence>
<evidence type="ECO:0000256" key="3">
    <source>
        <dbReference type="ARBA" id="ARBA00022525"/>
    </source>
</evidence>
<dbReference type="InterPro" id="IPR010259">
    <property type="entry name" value="S8pro/Inhibitor_I9"/>
</dbReference>
<dbReference type="GO" id="GO:0006508">
    <property type="term" value="P:proteolysis"/>
    <property type="evidence" value="ECO:0007669"/>
    <property type="project" value="UniProtKB-KW"/>
</dbReference>
<evidence type="ECO:0000256" key="7">
    <source>
        <dbReference type="ARBA" id="ARBA00022825"/>
    </source>
</evidence>
<dbReference type="PANTHER" id="PTHR10795">
    <property type="entry name" value="PROPROTEIN CONVERTASE SUBTILISIN/KEXIN"/>
    <property type="match status" value="1"/>
</dbReference>
<keyword evidence="16" id="KW-1185">Reference proteome</keyword>
<keyword evidence="10" id="KW-0812">Transmembrane</keyword>
<dbReference type="PROSITE" id="PS00138">
    <property type="entry name" value="SUBTILASE_SER"/>
    <property type="match status" value="1"/>
</dbReference>
<comment type="subcellular location">
    <subcellularLocation>
        <location evidence="1">Secreted</location>
    </subcellularLocation>
</comment>
<dbReference type="CDD" id="cd02120">
    <property type="entry name" value="PA_subtilisin_like"/>
    <property type="match status" value="1"/>
</dbReference>
<dbReference type="Pfam" id="PF00082">
    <property type="entry name" value="Peptidase_S8"/>
    <property type="match status" value="1"/>
</dbReference>
<proteinExistence type="inferred from homology"/>
<keyword evidence="10" id="KW-1133">Transmembrane helix</keyword>
<feature type="active site" description="Charge relay system" evidence="8 9">
    <location>
        <position position="580"/>
    </location>
</feature>
<dbReference type="InterPro" id="IPR036852">
    <property type="entry name" value="Peptidase_S8/S53_dom_sf"/>
</dbReference>
<dbReference type="CDD" id="cd04852">
    <property type="entry name" value="Peptidases_S8_3"/>
    <property type="match status" value="1"/>
</dbReference>
<dbReference type="GO" id="GO:0005576">
    <property type="term" value="C:extracellular region"/>
    <property type="evidence" value="ECO:0007669"/>
    <property type="project" value="UniProtKB-SubCell"/>
</dbReference>
<dbReference type="PRINTS" id="PR00723">
    <property type="entry name" value="SUBTILISIN"/>
</dbReference>
<dbReference type="Gene3D" id="3.40.50.200">
    <property type="entry name" value="Peptidase S8/S53 domain"/>
    <property type="match status" value="1"/>
</dbReference>
<feature type="domain" description="Subtilisin-like protease fibronectin type-III" evidence="14">
    <location>
        <begin position="696"/>
        <end position="793"/>
    </location>
</feature>
<dbReference type="Gene3D" id="2.60.40.2310">
    <property type="match status" value="1"/>
</dbReference>
<evidence type="ECO:0000259" key="14">
    <source>
        <dbReference type="Pfam" id="PF17766"/>
    </source>
</evidence>
<dbReference type="InterPro" id="IPR034197">
    <property type="entry name" value="Peptidases_S8_3"/>
</dbReference>
<evidence type="ECO:0000313" key="15">
    <source>
        <dbReference type="EMBL" id="KAF3961117.1"/>
    </source>
</evidence>
<dbReference type="GO" id="GO:0004252">
    <property type="term" value="F:serine-type endopeptidase activity"/>
    <property type="evidence" value="ECO:0007669"/>
    <property type="project" value="UniProtKB-UniRule"/>
</dbReference>
<reference evidence="15" key="1">
    <citation type="submission" date="2020-03" db="EMBL/GenBank/DDBJ databases">
        <title>Castanea mollissima Vanexum genome sequencing.</title>
        <authorList>
            <person name="Staton M."/>
        </authorList>
    </citation>
    <scope>NUCLEOTIDE SEQUENCE</scope>
    <source>
        <tissue evidence="15">Leaf</tissue>
    </source>
</reference>
<sequence length="804" mass="87032">MFVFVSLCTARPRVAFERWSLRGRTPDFLGNKLMASSFRIRIRIRIILLFFYLFLSQITLSFSAKVYVVYMGSKTGEEDPAETVTQHHHQILAAVHAGNMEQAQASHVYSYTHGFTGFAAKLTQYQASQISKMPGVVSVFPNLKRRLHTTHSWDFMGLVGEETMEIPGFSTKNQVNVIVGFIDTGIWPESPSFSDADMPPVPARWKGQCQSGEAFNASSCNRKLIGARYYFSGYEAEEEEAVNTVSFRSPRDSSGHGSHTSSTAAGRYVKNMNYKGLAAGGARGGAPMARIAVYKTCWDSGCYDVDLLAAFDDAIRDGVHILSVSLGPDAPQGDYFNDAISVGSFHAATHGILVVASVGNEGNQGSATNLAPWMITVAASSTDRDFSSDIVLGDGTNFTGESLSLFKMNASARIISASEAFAGYFTPYQSSYCLESSLNRTKARGKVLVCRHVESSMESKLEKSVVVKEAGGVGMILVDEADKDVAIPFQIPAAIVGRGTGDQILAYVNRTRKPVSRIFPAKTILGSQPAPRVAAFSSKGPNALTPEILKPDVTAPGLNILAAWSPAVGKLQFNILSGTSMSCPHVTGIATLIKAVHPSWSPSAIKSAIMTTATTLDKHHKPIIVDSEGRRGNAFDYGSGFVNPTRVLDPGLVYDAHPRDYISFLCSIGYDKKSLHLITRDNSTCHETLFRTPSALNYPSITVPNLNDNFSVTRTVTNVGKPKSIYKAVVSSPIGINVTVVPNRLIFNHFGQKIKFSVNFKVAAAAAAKSKGYAFGSLSWRNKKSQVTSPLVVRVAPSNMGLMR</sequence>
<protein>
    <submittedName>
        <fullName evidence="15">Uncharacterized protein</fullName>
    </submittedName>
</protein>
<keyword evidence="10" id="KW-0472">Membrane</keyword>
<dbReference type="FunFam" id="3.30.70.80:FF:000002">
    <property type="entry name" value="Subtilisin-like protease SBT5.3"/>
    <property type="match status" value="1"/>
</dbReference>
<dbReference type="OrthoDB" id="206201at2759"/>
<feature type="transmembrane region" description="Helical" evidence="10">
    <location>
        <begin position="46"/>
        <end position="70"/>
    </location>
</feature>
<feature type="domain" description="Inhibitor I9" evidence="13">
    <location>
        <begin position="66"/>
        <end position="148"/>
    </location>
</feature>
<dbReference type="Proteomes" id="UP000737018">
    <property type="component" value="Unassembled WGS sequence"/>
</dbReference>
<evidence type="ECO:0000313" key="16">
    <source>
        <dbReference type="Proteomes" id="UP000737018"/>
    </source>
</evidence>
<evidence type="ECO:0000256" key="2">
    <source>
        <dbReference type="ARBA" id="ARBA00011073"/>
    </source>
</evidence>
<dbReference type="InterPro" id="IPR045051">
    <property type="entry name" value="SBT"/>
</dbReference>
<evidence type="ECO:0000256" key="9">
    <source>
        <dbReference type="PROSITE-ProRule" id="PRU01240"/>
    </source>
</evidence>
<feature type="domain" description="PA" evidence="12">
    <location>
        <begin position="433"/>
        <end position="504"/>
    </location>
</feature>
<dbReference type="Pfam" id="PF02225">
    <property type="entry name" value="PA"/>
    <property type="match status" value="1"/>
</dbReference>
<dbReference type="InterPro" id="IPR037045">
    <property type="entry name" value="S8pro/Inhibitor_I9_sf"/>
</dbReference>
<evidence type="ECO:0000256" key="10">
    <source>
        <dbReference type="SAM" id="Phobius"/>
    </source>
</evidence>
<dbReference type="FunFam" id="2.60.40.2310:FF:000001">
    <property type="entry name" value="Subtilisin-like protease SBT1.5"/>
    <property type="match status" value="1"/>
</dbReference>
<feature type="domain" description="Peptidase S8/S53" evidence="11">
    <location>
        <begin position="176"/>
        <end position="618"/>
    </location>
</feature>
<dbReference type="FunFam" id="3.40.50.200:FF:000006">
    <property type="entry name" value="Subtilisin-like protease SBT1.5"/>
    <property type="match status" value="1"/>
</dbReference>
<comment type="caution">
    <text evidence="15">The sequence shown here is derived from an EMBL/GenBank/DDBJ whole genome shotgun (WGS) entry which is preliminary data.</text>
</comment>
<evidence type="ECO:0000259" key="12">
    <source>
        <dbReference type="Pfam" id="PF02225"/>
    </source>
</evidence>
<dbReference type="EMBL" id="JRKL02001963">
    <property type="protein sequence ID" value="KAF3961117.1"/>
    <property type="molecule type" value="Genomic_DNA"/>
</dbReference>
<dbReference type="InterPro" id="IPR015500">
    <property type="entry name" value="Peptidase_S8_subtilisin-rel"/>
</dbReference>
<dbReference type="PROSITE" id="PS51892">
    <property type="entry name" value="SUBTILASE"/>
    <property type="match status" value="1"/>
</dbReference>
<feature type="active site" description="Charge relay system" evidence="8 9">
    <location>
        <position position="256"/>
    </location>
</feature>
<dbReference type="InterPro" id="IPR041469">
    <property type="entry name" value="Subtilisin-like_FN3"/>
</dbReference>
<keyword evidence="4 9" id="KW-0645">Protease</keyword>
<evidence type="ECO:0000256" key="1">
    <source>
        <dbReference type="ARBA" id="ARBA00004613"/>
    </source>
</evidence>
<feature type="active site" description="Charge relay system" evidence="8 9">
    <location>
        <position position="183"/>
    </location>
</feature>
<keyword evidence="7 9" id="KW-0720">Serine protease</keyword>
<evidence type="ECO:0000256" key="4">
    <source>
        <dbReference type="ARBA" id="ARBA00022670"/>
    </source>
</evidence>
<dbReference type="Pfam" id="PF17766">
    <property type="entry name" value="fn3_6"/>
    <property type="match status" value="1"/>
</dbReference>
<dbReference type="GO" id="GO:0009609">
    <property type="term" value="P:response to symbiotic bacterium"/>
    <property type="evidence" value="ECO:0007669"/>
    <property type="project" value="UniProtKB-ARBA"/>
</dbReference>
<keyword evidence="6 9" id="KW-0378">Hydrolase</keyword>